<dbReference type="InterPro" id="IPR022929">
    <property type="entry name" value="Put_MntP"/>
</dbReference>
<keyword evidence="3 8" id="KW-0812">Transmembrane</keyword>
<dbReference type="EMBL" id="JAIHOM010000118">
    <property type="protein sequence ID" value="MCW6038218.1"/>
    <property type="molecule type" value="Genomic_DNA"/>
</dbReference>
<keyword evidence="7 8" id="KW-0464">Manganese</keyword>
<evidence type="ECO:0000313" key="9">
    <source>
        <dbReference type="EMBL" id="MCW6038218.1"/>
    </source>
</evidence>
<comment type="caution">
    <text evidence="9">The sequence shown here is derived from an EMBL/GenBank/DDBJ whole genome shotgun (WGS) entry which is preliminary data.</text>
</comment>
<feature type="transmembrane region" description="Helical" evidence="8">
    <location>
        <begin position="107"/>
        <end position="125"/>
    </location>
</feature>
<feature type="transmembrane region" description="Helical" evidence="8">
    <location>
        <begin position="131"/>
        <end position="153"/>
    </location>
</feature>
<evidence type="ECO:0000256" key="1">
    <source>
        <dbReference type="ARBA" id="ARBA00022448"/>
    </source>
</evidence>
<comment type="function">
    <text evidence="8">Probably functions as a manganese efflux pump.</text>
</comment>
<feature type="transmembrane region" description="Helical" evidence="8">
    <location>
        <begin position="39"/>
        <end position="58"/>
    </location>
</feature>
<keyword evidence="1 8" id="KW-0813">Transport</keyword>
<evidence type="ECO:0000256" key="7">
    <source>
        <dbReference type="ARBA" id="ARBA00023211"/>
    </source>
</evidence>
<protein>
    <recommendedName>
        <fullName evidence="8">Putative manganese efflux pump MntP</fullName>
    </recommendedName>
</protein>
<dbReference type="Proteomes" id="UP001526426">
    <property type="component" value="Unassembled WGS sequence"/>
</dbReference>
<keyword evidence="2 8" id="KW-1003">Cell membrane</keyword>
<organism evidence="9 10">
    <name type="scientific">Spirulina subsalsa FACHB-351</name>
    <dbReference type="NCBI Taxonomy" id="234711"/>
    <lineage>
        <taxon>Bacteria</taxon>
        <taxon>Bacillati</taxon>
        <taxon>Cyanobacteriota</taxon>
        <taxon>Cyanophyceae</taxon>
        <taxon>Spirulinales</taxon>
        <taxon>Spirulinaceae</taxon>
        <taxon>Spirulina</taxon>
    </lineage>
</organism>
<keyword evidence="6 8" id="KW-0472">Membrane</keyword>
<feature type="transmembrane region" description="Helical" evidence="8">
    <location>
        <begin position="6"/>
        <end position="27"/>
    </location>
</feature>
<sequence length="190" mass="20687">MEFSTIGLIALGLSADAFAVSISSGLFIRNIKVNKALKIALFFGGLQMIMPLVGWEIARNFREFFSYFSPWIAFILLSFIGSKMVYEALAKVQEEEKKFNPLDNYTLLVLAIATSIDALVAGVSFSLLEVALMPVVTIIGMTTFSVCFCGVLIGHHCGDLFRSKVEIIGGLLLIAIGVKILVENLWVVGG</sequence>
<feature type="transmembrane region" description="Helical" evidence="8">
    <location>
        <begin position="165"/>
        <end position="182"/>
    </location>
</feature>
<keyword evidence="4 8" id="KW-1133">Transmembrane helix</keyword>
<comment type="similarity">
    <text evidence="8">Belongs to the MntP (TC 9.B.29) family.</text>
</comment>
<dbReference type="InterPro" id="IPR003810">
    <property type="entry name" value="Mntp/YtaF"/>
</dbReference>
<reference evidence="9 10" key="1">
    <citation type="submission" date="2021-08" db="EMBL/GenBank/DDBJ databases">
        <title>Draft genome sequence of Spirulina subsalsa with high tolerance to salinity and hype-accumulation of phycocyanin.</title>
        <authorList>
            <person name="Pei H."/>
            <person name="Jiang L."/>
        </authorList>
    </citation>
    <scope>NUCLEOTIDE SEQUENCE [LARGE SCALE GENOMIC DNA]</scope>
    <source>
        <strain evidence="9 10">FACHB-351</strain>
    </source>
</reference>
<dbReference type="RefSeq" id="WP_265266121.1">
    <property type="nucleotide sequence ID" value="NZ_JAIHOM010000118.1"/>
</dbReference>
<dbReference type="PANTHER" id="PTHR35529">
    <property type="entry name" value="MANGANESE EFFLUX PUMP MNTP-RELATED"/>
    <property type="match status" value="1"/>
</dbReference>
<evidence type="ECO:0000256" key="3">
    <source>
        <dbReference type="ARBA" id="ARBA00022692"/>
    </source>
</evidence>
<proteinExistence type="inferred from homology"/>
<evidence type="ECO:0000256" key="6">
    <source>
        <dbReference type="ARBA" id="ARBA00023136"/>
    </source>
</evidence>
<evidence type="ECO:0000313" key="10">
    <source>
        <dbReference type="Proteomes" id="UP001526426"/>
    </source>
</evidence>
<gene>
    <name evidence="8" type="primary">mntP</name>
    <name evidence="9" type="ORF">K4A83_18350</name>
</gene>
<dbReference type="Pfam" id="PF02659">
    <property type="entry name" value="Mntp"/>
    <property type="match status" value="1"/>
</dbReference>
<keyword evidence="5 8" id="KW-0406">Ion transport</keyword>
<accession>A0ABT3L9P0</accession>
<name>A0ABT3L9P0_9CYAN</name>
<dbReference type="HAMAP" id="MF_01521">
    <property type="entry name" value="MntP_pump"/>
    <property type="match status" value="1"/>
</dbReference>
<keyword evidence="10" id="KW-1185">Reference proteome</keyword>
<comment type="subcellular location">
    <subcellularLocation>
        <location evidence="8">Cell membrane</location>
        <topology evidence="8">Multi-pass membrane protein</topology>
    </subcellularLocation>
</comment>
<dbReference type="PANTHER" id="PTHR35529:SF1">
    <property type="entry name" value="MANGANESE EFFLUX PUMP MNTP-RELATED"/>
    <property type="match status" value="1"/>
</dbReference>
<evidence type="ECO:0000256" key="2">
    <source>
        <dbReference type="ARBA" id="ARBA00022475"/>
    </source>
</evidence>
<evidence type="ECO:0000256" key="8">
    <source>
        <dbReference type="HAMAP-Rule" id="MF_01521"/>
    </source>
</evidence>
<evidence type="ECO:0000256" key="5">
    <source>
        <dbReference type="ARBA" id="ARBA00023065"/>
    </source>
</evidence>
<evidence type="ECO:0000256" key="4">
    <source>
        <dbReference type="ARBA" id="ARBA00022989"/>
    </source>
</evidence>
<feature type="transmembrane region" description="Helical" evidence="8">
    <location>
        <begin position="64"/>
        <end position="86"/>
    </location>
</feature>